<evidence type="ECO:0000256" key="4">
    <source>
        <dbReference type="ARBA" id="ARBA00022801"/>
    </source>
</evidence>
<sequence>MANFFSIHLDLMSERLIPDPFVGMNEKTVQWVHLKDWVYECAFPIPEVKLEEWVDLVFEGLDTFALATLNDQVILKSNNMFVPYRVNVSKLLKPMNILRIVFESPYIKGEEILKDRGQRVCWNGHYSRIYLRKAQYHFGWDWGPSLVTCGPWKPIFLEKYTSRIKNFRVDSHVAEDLQSAIISVSVEAEPFSKDHKMNVVIIGPDGNPVPVQEDDLGQRLAKLIAPQLWYPHTHGEQPLYVIRITVTSSSGEVLDTSTKTIGLRRIQLIQTPLKEGSTFYFAVNNVPIFMGGSNWIPGDNFLPRMDADRYSRWIDLVVKGKQNMLRVWGGGIYEQDEFYDECDRRGVLVWQDFCFACGQYPADAEFLQNVTEEAVAALERLRSHPSLVILAGNNEDYQCLRQADDIVNHDMSMPESEWLTSTFPARHIYERLLPDIVREQAPGTIYWPGSPWGGEDNNTDRTIGDVHLWNVSSGMLVPYQRYPDLAGRFVSEFGMLSCPHVDTIKKTFFGDSKDFHPQSEAFEFHCKANSYEKRMFTCMGENFRMSFELARYVYLSQLLQSEAMGWAFRGWRRKFEGKECGGALVWQTNDSWPVTSWSIIDYFERPKPAYFVISRALAPLAVGVVRKPLAGAAGIVAHSTPHIYPPRKSNFSVWVANATEKEYFCTVELKFISIESGVETRTAQHEKIGAKATGTTEVIMGECPEDEPTVLSARLINESGEVVAREADWPQPLKYITFPDRELEVAVRGEEVVVRARRPVKGLVFLNGIGWSDNCLDVIPGDEQRVSAKGLTENIEYIYYGKDEN</sequence>
<gene>
    <name evidence="14" type="ORF">AOQ84DRAFT_422976</name>
</gene>
<dbReference type="InterPro" id="IPR006102">
    <property type="entry name" value="Ig-like_GH2"/>
</dbReference>
<accession>A0A8E2JMC8</accession>
<dbReference type="EC" id="3.2.1.25" evidence="3"/>
<dbReference type="GO" id="GO:0004567">
    <property type="term" value="F:beta-mannosidase activity"/>
    <property type="evidence" value="ECO:0007669"/>
    <property type="project" value="UniProtKB-EC"/>
</dbReference>
<dbReference type="InterPro" id="IPR054593">
    <property type="entry name" value="Beta-mannosidase-like_N2"/>
</dbReference>
<dbReference type="Gene3D" id="2.60.120.260">
    <property type="entry name" value="Galactose-binding domain-like"/>
    <property type="match status" value="1"/>
</dbReference>
<comment type="pathway">
    <text evidence="2">Glycan metabolism; N-glycan degradation.</text>
</comment>
<dbReference type="GO" id="GO:0000272">
    <property type="term" value="P:polysaccharide catabolic process"/>
    <property type="evidence" value="ECO:0007669"/>
    <property type="project" value="UniProtKB-KW"/>
</dbReference>
<dbReference type="InterPro" id="IPR050887">
    <property type="entry name" value="Beta-mannosidase_GH2"/>
</dbReference>
<evidence type="ECO:0000256" key="10">
    <source>
        <dbReference type="ARBA" id="ARBA00041614"/>
    </source>
</evidence>
<evidence type="ECO:0000256" key="7">
    <source>
        <dbReference type="ARBA" id="ARBA00023326"/>
    </source>
</evidence>
<evidence type="ECO:0000256" key="1">
    <source>
        <dbReference type="ARBA" id="ARBA00000829"/>
    </source>
</evidence>
<dbReference type="OrthoDB" id="2866996at2759"/>
<dbReference type="SUPFAM" id="SSF49303">
    <property type="entry name" value="beta-Galactosidase/glucuronidase domain"/>
    <property type="match status" value="1"/>
</dbReference>
<evidence type="ECO:0000259" key="13">
    <source>
        <dbReference type="Pfam" id="PF22666"/>
    </source>
</evidence>
<dbReference type="AlphaFoldDB" id="A0A8E2JMC8"/>
<organism evidence="14 15">
    <name type="scientific">Glonium stellatum</name>
    <dbReference type="NCBI Taxonomy" id="574774"/>
    <lineage>
        <taxon>Eukaryota</taxon>
        <taxon>Fungi</taxon>
        <taxon>Dikarya</taxon>
        <taxon>Ascomycota</taxon>
        <taxon>Pezizomycotina</taxon>
        <taxon>Dothideomycetes</taxon>
        <taxon>Pleosporomycetidae</taxon>
        <taxon>Gloniales</taxon>
        <taxon>Gloniaceae</taxon>
        <taxon>Glonium</taxon>
    </lineage>
</organism>
<dbReference type="InterPro" id="IPR013783">
    <property type="entry name" value="Ig-like_fold"/>
</dbReference>
<dbReference type="EMBL" id="KV750960">
    <property type="protein sequence ID" value="OCL02433.1"/>
    <property type="molecule type" value="Genomic_DNA"/>
</dbReference>
<dbReference type="Pfam" id="PF22666">
    <property type="entry name" value="Glyco_hydro_2_N2"/>
    <property type="match status" value="1"/>
</dbReference>
<comment type="similarity">
    <text evidence="8">Belongs to the glycosyl hydrolase 2 family. Beta-mannosidase B subfamily.</text>
</comment>
<dbReference type="Pfam" id="PF17786">
    <property type="entry name" value="Mannosidase_ig"/>
    <property type="match status" value="1"/>
</dbReference>
<dbReference type="Proteomes" id="UP000250140">
    <property type="component" value="Unassembled WGS sequence"/>
</dbReference>
<dbReference type="FunFam" id="3.20.20.80:FF:000050">
    <property type="entry name" value="Beta-mannosidase B"/>
    <property type="match status" value="1"/>
</dbReference>
<dbReference type="InterPro" id="IPR008979">
    <property type="entry name" value="Galactose-bd-like_sf"/>
</dbReference>
<dbReference type="InterPro" id="IPR017853">
    <property type="entry name" value="GH"/>
</dbReference>
<name>A0A8E2JMC8_9PEZI</name>
<comment type="catalytic activity">
    <reaction evidence="1">
        <text>Hydrolysis of terminal, non-reducing beta-D-mannose residues in beta-D-mannosides.</text>
        <dbReference type="EC" id="3.2.1.25"/>
    </reaction>
</comment>
<feature type="domain" description="Mannosidase Ig/CBM-like" evidence="12">
    <location>
        <begin position="650"/>
        <end position="735"/>
    </location>
</feature>
<dbReference type="Gene3D" id="3.20.20.80">
    <property type="entry name" value="Glycosidases"/>
    <property type="match status" value="1"/>
</dbReference>
<feature type="domain" description="Glycoside hydrolase family 2 immunoglobulin-like beta-sandwich" evidence="11">
    <location>
        <begin position="163"/>
        <end position="264"/>
    </location>
</feature>
<dbReference type="PANTHER" id="PTHR43730:SF1">
    <property type="entry name" value="BETA-MANNOSIDASE"/>
    <property type="match status" value="1"/>
</dbReference>
<keyword evidence="5" id="KW-0119">Carbohydrate metabolism</keyword>
<evidence type="ECO:0000313" key="14">
    <source>
        <dbReference type="EMBL" id="OCL02433.1"/>
    </source>
</evidence>
<protein>
    <recommendedName>
        <fullName evidence="9">Beta-mannosidase B</fullName>
        <ecNumber evidence="3">3.2.1.25</ecNumber>
    </recommendedName>
    <alternativeName>
        <fullName evidence="10">Mannanase B</fullName>
    </alternativeName>
</protein>
<keyword evidence="4 14" id="KW-0378">Hydrolase</keyword>
<evidence type="ECO:0000259" key="11">
    <source>
        <dbReference type="Pfam" id="PF00703"/>
    </source>
</evidence>
<evidence type="ECO:0000256" key="3">
    <source>
        <dbReference type="ARBA" id="ARBA00012754"/>
    </source>
</evidence>
<dbReference type="InterPro" id="IPR041447">
    <property type="entry name" value="Mannosidase_ig"/>
</dbReference>
<keyword evidence="15" id="KW-1185">Reference proteome</keyword>
<feature type="domain" description="Beta-mannosidase-like galactose-binding" evidence="13">
    <location>
        <begin position="6"/>
        <end position="153"/>
    </location>
</feature>
<evidence type="ECO:0000256" key="2">
    <source>
        <dbReference type="ARBA" id="ARBA00004740"/>
    </source>
</evidence>
<dbReference type="SUPFAM" id="SSF49785">
    <property type="entry name" value="Galactose-binding domain-like"/>
    <property type="match status" value="1"/>
</dbReference>
<evidence type="ECO:0000313" key="15">
    <source>
        <dbReference type="Proteomes" id="UP000250140"/>
    </source>
</evidence>
<evidence type="ECO:0000256" key="8">
    <source>
        <dbReference type="ARBA" id="ARBA00038429"/>
    </source>
</evidence>
<keyword evidence="7" id="KW-0624">Polysaccharide degradation</keyword>
<proteinExistence type="inferred from homology"/>
<evidence type="ECO:0000259" key="12">
    <source>
        <dbReference type="Pfam" id="PF17786"/>
    </source>
</evidence>
<dbReference type="Pfam" id="PF00703">
    <property type="entry name" value="Glyco_hydro_2"/>
    <property type="match status" value="1"/>
</dbReference>
<dbReference type="GO" id="GO:0006516">
    <property type="term" value="P:glycoprotein catabolic process"/>
    <property type="evidence" value="ECO:0007669"/>
    <property type="project" value="TreeGrafter"/>
</dbReference>
<dbReference type="PANTHER" id="PTHR43730">
    <property type="entry name" value="BETA-MANNOSIDASE"/>
    <property type="match status" value="1"/>
</dbReference>
<dbReference type="InterPro" id="IPR036156">
    <property type="entry name" value="Beta-gal/glucu_dom_sf"/>
</dbReference>
<evidence type="ECO:0000256" key="6">
    <source>
        <dbReference type="ARBA" id="ARBA00023295"/>
    </source>
</evidence>
<evidence type="ECO:0000256" key="9">
    <source>
        <dbReference type="ARBA" id="ARBA00041069"/>
    </source>
</evidence>
<dbReference type="Gene3D" id="2.60.40.10">
    <property type="entry name" value="Immunoglobulins"/>
    <property type="match status" value="1"/>
</dbReference>
<evidence type="ECO:0000256" key="5">
    <source>
        <dbReference type="ARBA" id="ARBA00023277"/>
    </source>
</evidence>
<keyword evidence="6" id="KW-0326">Glycosidase</keyword>
<reference evidence="14 15" key="1">
    <citation type="journal article" date="2016" name="Nat. Commun.">
        <title>Ectomycorrhizal ecology is imprinted in the genome of the dominant symbiotic fungus Cenococcum geophilum.</title>
        <authorList>
            <consortium name="DOE Joint Genome Institute"/>
            <person name="Peter M."/>
            <person name="Kohler A."/>
            <person name="Ohm R.A."/>
            <person name="Kuo A."/>
            <person name="Krutzmann J."/>
            <person name="Morin E."/>
            <person name="Arend M."/>
            <person name="Barry K.W."/>
            <person name="Binder M."/>
            <person name="Choi C."/>
            <person name="Clum A."/>
            <person name="Copeland A."/>
            <person name="Grisel N."/>
            <person name="Haridas S."/>
            <person name="Kipfer T."/>
            <person name="LaButti K."/>
            <person name="Lindquist E."/>
            <person name="Lipzen A."/>
            <person name="Maire R."/>
            <person name="Meier B."/>
            <person name="Mihaltcheva S."/>
            <person name="Molinier V."/>
            <person name="Murat C."/>
            <person name="Poggeler S."/>
            <person name="Quandt C.A."/>
            <person name="Sperisen C."/>
            <person name="Tritt A."/>
            <person name="Tisserant E."/>
            <person name="Crous P.W."/>
            <person name="Henrissat B."/>
            <person name="Nehls U."/>
            <person name="Egli S."/>
            <person name="Spatafora J.W."/>
            <person name="Grigoriev I.V."/>
            <person name="Martin F.M."/>
        </authorList>
    </citation>
    <scope>NUCLEOTIDE SEQUENCE [LARGE SCALE GENOMIC DNA]</scope>
    <source>
        <strain evidence="14 15">CBS 207.34</strain>
    </source>
</reference>
<dbReference type="SUPFAM" id="SSF51445">
    <property type="entry name" value="(Trans)glycosidases"/>
    <property type="match status" value="1"/>
</dbReference>